<evidence type="ECO:0000313" key="11">
    <source>
        <dbReference type="EMBL" id="CAG9987646.1"/>
    </source>
</evidence>
<dbReference type="InterPro" id="IPR000425">
    <property type="entry name" value="MIP"/>
</dbReference>
<dbReference type="PANTHER" id="PTHR19139">
    <property type="entry name" value="AQUAPORIN TRANSPORTER"/>
    <property type="match status" value="1"/>
</dbReference>
<keyword evidence="12" id="KW-1185">Reference proteome</keyword>
<keyword evidence="8" id="KW-0813">Transport</keyword>
<accession>A0A9N9UG09</accession>
<proteinExistence type="inferred from homology"/>
<protein>
    <submittedName>
        <fullName evidence="11">Uncharacterized protein</fullName>
    </submittedName>
</protein>
<evidence type="ECO:0000256" key="8">
    <source>
        <dbReference type="RuleBase" id="RU000477"/>
    </source>
</evidence>
<evidence type="ECO:0000256" key="4">
    <source>
        <dbReference type="ARBA" id="ARBA00022737"/>
    </source>
</evidence>
<evidence type="ECO:0000256" key="6">
    <source>
        <dbReference type="ARBA" id="ARBA00023136"/>
    </source>
</evidence>
<dbReference type="PRINTS" id="PR00783">
    <property type="entry name" value="MINTRINSICP"/>
</dbReference>
<comment type="similarity">
    <text evidence="2 8">Belongs to the MIP/aquaporin (TC 1.A.8) family.</text>
</comment>
<sequence>MLSSGVAVIYTSLFLSSHLIRTVSPFQKQHTPLGYRSSRSTPATGVSPFAATGEPGRVSVSPTIQRELEGPKDPESATTVPIRTSNSQENACTRPSFGLTSYTTLTNRHFADIDPSSPLNNSASKSQKFTRFRNEWEAYMGVEPRESSNYERHWRGETPARYKTRRGYRPPPSILNSRYGTTSQELDDEVYDDSQSFSRDPLDAPRTRRTMDEEMGYQTQPFFTGGSLNPARSFGPCAIAGKFDEEHWIYWVGPFVGSVIVVLFYRFIKTLEYEIANPGADSDDARPSKIHEKIVETPYVKAAPSVAASSRS</sequence>
<feature type="transmembrane region" description="Helical" evidence="10">
    <location>
        <begin position="248"/>
        <end position="268"/>
    </location>
</feature>
<comment type="subcellular location">
    <subcellularLocation>
        <location evidence="1">Membrane</location>
        <topology evidence="1">Multi-pass membrane protein</topology>
    </subcellularLocation>
</comment>
<evidence type="ECO:0000256" key="7">
    <source>
        <dbReference type="ARBA" id="ARBA00034651"/>
    </source>
</evidence>
<dbReference type="Gene3D" id="1.20.1080.10">
    <property type="entry name" value="Glycerol uptake facilitator protein"/>
    <property type="match status" value="1"/>
</dbReference>
<evidence type="ECO:0000256" key="9">
    <source>
        <dbReference type="SAM" id="MobiDB-lite"/>
    </source>
</evidence>
<dbReference type="Pfam" id="PF00230">
    <property type="entry name" value="MIP"/>
    <property type="match status" value="1"/>
</dbReference>
<comment type="catalytic activity">
    <reaction evidence="7">
        <text>H2O(in) = H2O(out)</text>
        <dbReference type="Rhea" id="RHEA:29667"/>
        <dbReference type="ChEBI" id="CHEBI:15377"/>
    </reaction>
</comment>
<evidence type="ECO:0000256" key="2">
    <source>
        <dbReference type="ARBA" id="ARBA00006175"/>
    </source>
</evidence>
<dbReference type="InterPro" id="IPR034294">
    <property type="entry name" value="Aquaporin_transptr"/>
</dbReference>
<name>A0A9N9UG09_9HYPO</name>
<gene>
    <name evidence="11" type="ORF">CBYS24578_00014936</name>
</gene>
<reference evidence="12" key="1">
    <citation type="submission" date="2019-06" db="EMBL/GenBank/DDBJ databases">
        <authorList>
            <person name="Broberg M."/>
        </authorList>
    </citation>
    <scope>NUCLEOTIDE SEQUENCE [LARGE SCALE GENOMIC DNA]</scope>
</reference>
<feature type="region of interest" description="Disordered" evidence="9">
    <location>
        <begin position="162"/>
        <end position="182"/>
    </location>
</feature>
<evidence type="ECO:0000256" key="3">
    <source>
        <dbReference type="ARBA" id="ARBA00022692"/>
    </source>
</evidence>
<organism evidence="11 12">
    <name type="scientific">Clonostachys byssicola</name>
    <dbReference type="NCBI Taxonomy" id="160290"/>
    <lineage>
        <taxon>Eukaryota</taxon>
        <taxon>Fungi</taxon>
        <taxon>Dikarya</taxon>
        <taxon>Ascomycota</taxon>
        <taxon>Pezizomycotina</taxon>
        <taxon>Sordariomycetes</taxon>
        <taxon>Hypocreomycetidae</taxon>
        <taxon>Hypocreales</taxon>
        <taxon>Bionectriaceae</taxon>
        <taxon>Clonostachys</taxon>
    </lineage>
</organism>
<reference evidence="11 12" key="2">
    <citation type="submission" date="2021-10" db="EMBL/GenBank/DDBJ databases">
        <authorList>
            <person name="Piombo E."/>
        </authorList>
    </citation>
    <scope>NUCLEOTIDE SEQUENCE [LARGE SCALE GENOMIC DNA]</scope>
</reference>
<dbReference type="SUPFAM" id="SSF81338">
    <property type="entry name" value="Aquaporin-like"/>
    <property type="match status" value="1"/>
</dbReference>
<evidence type="ECO:0000256" key="5">
    <source>
        <dbReference type="ARBA" id="ARBA00022989"/>
    </source>
</evidence>
<dbReference type="AlphaFoldDB" id="A0A9N9UG09"/>
<keyword evidence="4" id="KW-0677">Repeat</keyword>
<dbReference type="GO" id="GO:0015250">
    <property type="term" value="F:water channel activity"/>
    <property type="evidence" value="ECO:0007669"/>
    <property type="project" value="TreeGrafter"/>
</dbReference>
<dbReference type="OrthoDB" id="3222at2759"/>
<evidence type="ECO:0000313" key="12">
    <source>
        <dbReference type="Proteomes" id="UP000754883"/>
    </source>
</evidence>
<dbReference type="InterPro" id="IPR023271">
    <property type="entry name" value="Aquaporin-like"/>
</dbReference>
<comment type="caution">
    <text evidence="11">The sequence shown here is derived from an EMBL/GenBank/DDBJ whole genome shotgun (WGS) entry which is preliminary data.</text>
</comment>
<evidence type="ECO:0000256" key="10">
    <source>
        <dbReference type="SAM" id="Phobius"/>
    </source>
</evidence>
<feature type="compositionally biased region" description="Basic and acidic residues" evidence="9">
    <location>
        <begin position="66"/>
        <end position="75"/>
    </location>
</feature>
<feature type="region of interest" description="Disordered" evidence="9">
    <location>
        <begin position="29"/>
        <end position="96"/>
    </location>
</feature>
<dbReference type="Proteomes" id="UP000754883">
    <property type="component" value="Unassembled WGS sequence"/>
</dbReference>
<evidence type="ECO:0000256" key="1">
    <source>
        <dbReference type="ARBA" id="ARBA00004141"/>
    </source>
</evidence>
<keyword evidence="3 8" id="KW-0812">Transmembrane</keyword>
<dbReference type="PANTHER" id="PTHR19139:SF283">
    <property type="entry name" value="AQUAPORIN"/>
    <property type="match status" value="1"/>
</dbReference>
<dbReference type="GO" id="GO:0005886">
    <property type="term" value="C:plasma membrane"/>
    <property type="evidence" value="ECO:0007669"/>
    <property type="project" value="TreeGrafter"/>
</dbReference>
<keyword evidence="6 10" id="KW-0472">Membrane</keyword>
<feature type="compositionally biased region" description="Polar residues" evidence="9">
    <location>
        <begin position="76"/>
        <end position="96"/>
    </location>
</feature>
<dbReference type="EMBL" id="CABFNO020001436">
    <property type="protein sequence ID" value="CAG9987646.1"/>
    <property type="molecule type" value="Genomic_DNA"/>
</dbReference>
<keyword evidence="5 10" id="KW-1133">Transmembrane helix</keyword>